<dbReference type="InterPro" id="IPR036188">
    <property type="entry name" value="FAD/NAD-bd_sf"/>
</dbReference>
<dbReference type="InterPro" id="IPR006076">
    <property type="entry name" value="FAD-dep_OxRdtase"/>
</dbReference>
<evidence type="ECO:0000313" key="4">
    <source>
        <dbReference type="Proteomes" id="UP000244956"/>
    </source>
</evidence>
<dbReference type="RefSeq" id="WP_109263814.1">
    <property type="nucleotide sequence ID" value="NZ_QEWP01000004.1"/>
</dbReference>
<dbReference type="PANTHER" id="PTHR13847">
    <property type="entry name" value="SARCOSINE DEHYDROGENASE-RELATED"/>
    <property type="match status" value="1"/>
</dbReference>
<dbReference type="GO" id="GO:0005737">
    <property type="term" value="C:cytoplasm"/>
    <property type="evidence" value="ECO:0007669"/>
    <property type="project" value="TreeGrafter"/>
</dbReference>
<dbReference type="OrthoDB" id="214253at2"/>
<protein>
    <recommendedName>
        <fullName evidence="2">FAD dependent oxidoreductase domain-containing protein</fullName>
    </recommendedName>
</protein>
<accession>A0A2U2BAV1</accession>
<name>A0A2U2BAV1_9BACT</name>
<keyword evidence="1" id="KW-0560">Oxidoreductase</keyword>
<dbReference type="Gene3D" id="3.30.9.10">
    <property type="entry name" value="D-Amino Acid Oxidase, subunit A, domain 2"/>
    <property type="match status" value="1"/>
</dbReference>
<dbReference type="GO" id="GO:0016491">
    <property type="term" value="F:oxidoreductase activity"/>
    <property type="evidence" value="ECO:0007669"/>
    <property type="project" value="UniProtKB-KW"/>
</dbReference>
<organism evidence="3 4">
    <name type="scientific">Marinilabilia rubra</name>
    <dbReference type="NCBI Taxonomy" id="2162893"/>
    <lineage>
        <taxon>Bacteria</taxon>
        <taxon>Pseudomonadati</taxon>
        <taxon>Bacteroidota</taxon>
        <taxon>Bacteroidia</taxon>
        <taxon>Marinilabiliales</taxon>
        <taxon>Marinilabiliaceae</taxon>
        <taxon>Marinilabilia</taxon>
    </lineage>
</organism>
<dbReference type="SUPFAM" id="SSF51971">
    <property type="entry name" value="Nucleotide-binding domain"/>
    <property type="match status" value="1"/>
</dbReference>
<feature type="domain" description="FAD dependent oxidoreductase" evidence="2">
    <location>
        <begin position="2"/>
        <end position="326"/>
    </location>
</feature>
<reference evidence="3 4" key="1">
    <citation type="submission" date="2018-05" db="EMBL/GenBank/DDBJ databases">
        <title>Marinilabilia rubrum sp. nov., isolated from saltern sediment.</title>
        <authorList>
            <person name="Zhang R."/>
        </authorList>
    </citation>
    <scope>NUCLEOTIDE SEQUENCE [LARGE SCALE GENOMIC DNA]</scope>
    <source>
        <strain evidence="3 4">WTE16</strain>
    </source>
</reference>
<gene>
    <name evidence="3" type="ORF">DDZ16_07510</name>
</gene>
<dbReference type="Pfam" id="PF01266">
    <property type="entry name" value="DAO"/>
    <property type="match status" value="1"/>
</dbReference>
<dbReference type="EMBL" id="QEWP01000004">
    <property type="protein sequence ID" value="PWE00191.1"/>
    <property type="molecule type" value="Genomic_DNA"/>
</dbReference>
<proteinExistence type="predicted"/>
<comment type="caution">
    <text evidence="3">The sequence shown here is derived from an EMBL/GenBank/DDBJ whole genome shotgun (WGS) entry which is preliminary data.</text>
</comment>
<dbReference type="Gene3D" id="3.50.50.60">
    <property type="entry name" value="FAD/NAD(P)-binding domain"/>
    <property type="match status" value="1"/>
</dbReference>
<keyword evidence="4" id="KW-1185">Reference proteome</keyword>
<dbReference type="AlphaFoldDB" id="A0A2U2BAV1"/>
<evidence type="ECO:0000259" key="2">
    <source>
        <dbReference type="Pfam" id="PF01266"/>
    </source>
</evidence>
<dbReference type="PANTHER" id="PTHR13847:SF289">
    <property type="entry name" value="GLYCINE OXIDASE"/>
    <property type="match status" value="1"/>
</dbReference>
<evidence type="ECO:0000313" key="3">
    <source>
        <dbReference type="EMBL" id="PWE00191.1"/>
    </source>
</evidence>
<evidence type="ECO:0000256" key="1">
    <source>
        <dbReference type="ARBA" id="ARBA00023002"/>
    </source>
</evidence>
<sequence length="350" mass="40362">MKILIVGQGLAGTILAFKLLRKGYSIKVVDDNNQQKASLKAGGMINPVVFRRLTKSWMIDELYPEFLQTTHELEKFLGQQFFYPTPIQRILGAGEDLFWRKKFIENQLEKYIDPQVSYHPISPYIKTPNGYGTVHKGGWYDIQSLISGFRQYLKTNGLLLQKKIDINKDLKTEGNEVRFNNKSYQKAILCQGSFTDDQQLFNQVKYKHTKGEILTIKCPVYSHKEIITKNLFILPTNNQTYKTGSTYAWDYADTNTTCQAKNEIIKKLEKISHFPYSIINQEAGIRPTTHDRRPVIGFLNNQPTIGILNGLGSKGLLLAPWSANQLIQKMENTNFQIHPEVDVERYYKRE</sequence>
<dbReference type="Proteomes" id="UP000244956">
    <property type="component" value="Unassembled WGS sequence"/>
</dbReference>